<proteinExistence type="predicted"/>
<organism evidence="1 4">
    <name type="scientific">Eiseniibacteriota bacterium</name>
    <dbReference type="NCBI Taxonomy" id="2212470"/>
    <lineage>
        <taxon>Bacteria</taxon>
        <taxon>Candidatus Eiseniibacteriota</taxon>
    </lineage>
</organism>
<protein>
    <submittedName>
        <fullName evidence="1">Uncharacterized protein</fullName>
    </submittedName>
</protein>
<dbReference type="Proteomes" id="UP000319829">
    <property type="component" value="Unassembled WGS sequence"/>
</dbReference>
<dbReference type="Proteomes" id="UP000317366">
    <property type="component" value="Unassembled WGS sequence"/>
</dbReference>
<sequence>MIRDQVAASEVKYVGDWVDALVRSIEALRVPARDDPALHKVRADLDAASGPAVRDAVARALDTVRKGSLKNQ</sequence>
<comment type="caution">
    <text evidence="1">The sequence shown here is derived from an EMBL/GenBank/DDBJ whole genome shotgun (WGS) entry which is preliminary data.</text>
</comment>
<evidence type="ECO:0000313" key="1">
    <source>
        <dbReference type="EMBL" id="TMQ53760.1"/>
    </source>
</evidence>
<evidence type="ECO:0000313" key="2">
    <source>
        <dbReference type="EMBL" id="TMQ63642.1"/>
    </source>
</evidence>
<reference evidence="3 4" key="1">
    <citation type="journal article" date="2019" name="Nat. Microbiol.">
        <title>Mediterranean grassland soil C-N compound turnover is dependent on rainfall and depth, and is mediated by genomically divergent microorganisms.</title>
        <authorList>
            <person name="Diamond S."/>
            <person name="Andeer P.F."/>
            <person name="Li Z."/>
            <person name="Crits-Christoph A."/>
            <person name="Burstein D."/>
            <person name="Anantharaman K."/>
            <person name="Lane K.R."/>
            <person name="Thomas B.C."/>
            <person name="Pan C."/>
            <person name="Northen T.R."/>
            <person name="Banfield J.F."/>
        </authorList>
    </citation>
    <scope>NUCLEOTIDE SEQUENCE [LARGE SCALE GENOMIC DNA]</scope>
    <source>
        <strain evidence="1">WS_4</strain>
        <strain evidence="2">WS_7</strain>
    </source>
</reference>
<evidence type="ECO:0000313" key="3">
    <source>
        <dbReference type="Proteomes" id="UP000317366"/>
    </source>
</evidence>
<gene>
    <name evidence="1" type="ORF">E6K74_08370</name>
    <name evidence="2" type="ORF">E6K77_04740</name>
</gene>
<accession>A0A538SQW0</accession>
<dbReference type="AlphaFoldDB" id="A0A538SQW0"/>
<dbReference type="EMBL" id="VBOU01000080">
    <property type="protein sequence ID" value="TMQ53760.1"/>
    <property type="molecule type" value="Genomic_DNA"/>
</dbReference>
<evidence type="ECO:0000313" key="4">
    <source>
        <dbReference type="Proteomes" id="UP000319829"/>
    </source>
</evidence>
<dbReference type="EMBL" id="VBOX01000055">
    <property type="protein sequence ID" value="TMQ63642.1"/>
    <property type="molecule type" value="Genomic_DNA"/>
</dbReference>
<name>A0A538SQW0_UNCEI</name>